<feature type="region of interest" description="Disordered" evidence="1">
    <location>
        <begin position="362"/>
        <end position="384"/>
    </location>
</feature>
<gene>
    <name evidence="2" type="ORF">CORC01_09480</name>
</gene>
<evidence type="ECO:0000313" key="2">
    <source>
        <dbReference type="EMBL" id="OHE95219.1"/>
    </source>
</evidence>
<sequence>EKQTSQFEPHKSLHAIDGGSLVDYIRYSFPKPLHDVNPNVFADVSVKVEESDQDFEGLDFITHDGSHPLPSTEESLAIDESQSQRKENTTPLDSDYSFSPHPKSSSRFDRNEAWNIAEHVRAESRHPPTAVKTLSPFKRQRGRPSSKFYKKITVENYKTLSAPGTLPLHQSIRDGFDTGETDVSGKPQSTKRRKRSPAPPGIGPLSVSFGIKPTTFRSITKGLRRREKFVIDPDLLRNTEVKATSKAVNLLGMQQSPGKTAPTNFHHTKTNAITRESGSPRVLPPLRTIEVGPANRELRHRTNILPIVSDLAKDIDHARHSTLESDGASGFSPDDFHLGTSFISRETSDMGQHDDELGLNEAAATDSATPTGTSKMKPGAGRRRLSSLMSTGKTYVKGETRKVSPPLAGSVLHGRPATWAGAFGDLRPRPIKALPRENRNLGSKTTTYPVTL</sequence>
<dbReference type="RefSeq" id="XP_022472381.1">
    <property type="nucleotide sequence ID" value="XM_022621109.1"/>
</dbReference>
<name>A0A1G4B1A5_9PEZI</name>
<feature type="region of interest" description="Disordered" evidence="1">
    <location>
        <begin position="57"/>
        <end position="109"/>
    </location>
</feature>
<feature type="region of interest" description="Disordered" evidence="1">
    <location>
        <begin position="165"/>
        <end position="207"/>
    </location>
</feature>
<comment type="caution">
    <text evidence="2">The sequence shown here is derived from an EMBL/GenBank/DDBJ whole genome shotgun (WGS) entry which is preliminary data.</text>
</comment>
<accession>A0A1G4B1A5</accession>
<dbReference type="AlphaFoldDB" id="A0A1G4B1A5"/>
<dbReference type="GeneID" id="34562619"/>
<keyword evidence="3" id="KW-1185">Reference proteome</keyword>
<dbReference type="Proteomes" id="UP000176998">
    <property type="component" value="Unassembled WGS sequence"/>
</dbReference>
<protein>
    <submittedName>
        <fullName evidence="2">Uncharacterized protein</fullName>
    </submittedName>
</protein>
<organism evidence="2 3">
    <name type="scientific">Colletotrichum orchidophilum</name>
    <dbReference type="NCBI Taxonomy" id="1209926"/>
    <lineage>
        <taxon>Eukaryota</taxon>
        <taxon>Fungi</taxon>
        <taxon>Dikarya</taxon>
        <taxon>Ascomycota</taxon>
        <taxon>Pezizomycotina</taxon>
        <taxon>Sordariomycetes</taxon>
        <taxon>Hypocreomycetidae</taxon>
        <taxon>Glomerellales</taxon>
        <taxon>Glomerellaceae</taxon>
        <taxon>Colletotrichum</taxon>
    </lineage>
</organism>
<evidence type="ECO:0000313" key="3">
    <source>
        <dbReference type="Proteomes" id="UP000176998"/>
    </source>
</evidence>
<evidence type="ECO:0000256" key="1">
    <source>
        <dbReference type="SAM" id="MobiDB-lite"/>
    </source>
</evidence>
<dbReference type="OrthoDB" id="4849558at2759"/>
<proteinExistence type="predicted"/>
<feature type="non-terminal residue" evidence="2">
    <location>
        <position position="1"/>
    </location>
</feature>
<reference evidence="2 3" key="1">
    <citation type="submission" date="2016-09" db="EMBL/GenBank/DDBJ databases">
        <authorList>
            <person name="Capua I."/>
            <person name="De Benedictis P."/>
            <person name="Joannis T."/>
            <person name="Lombin L.H."/>
            <person name="Cattoli G."/>
        </authorList>
    </citation>
    <scope>NUCLEOTIDE SEQUENCE [LARGE SCALE GENOMIC DNA]</scope>
    <source>
        <strain evidence="2 3">IMI 309357</strain>
    </source>
</reference>
<dbReference type="EMBL" id="MJBS01000086">
    <property type="protein sequence ID" value="OHE95219.1"/>
    <property type="molecule type" value="Genomic_DNA"/>
</dbReference>